<evidence type="ECO:0000313" key="2">
    <source>
        <dbReference type="EMBL" id="PYH76065.1"/>
    </source>
</evidence>
<dbReference type="Proteomes" id="UP000248340">
    <property type="component" value="Unassembled WGS sequence"/>
</dbReference>
<keyword evidence="3" id="KW-1185">Reference proteome</keyword>
<keyword evidence="1" id="KW-1133">Transmembrane helix</keyword>
<sequence>MELFALCGPVWIETGTVEVGREIETQDVKLDGSAARCPLPTVHSHGPVQSTFVDHVPAAVFLAGWGGVASYGVAVLSKKRC</sequence>
<evidence type="ECO:0000313" key="3">
    <source>
        <dbReference type="Proteomes" id="UP000248340"/>
    </source>
</evidence>
<gene>
    <name evidence="2" type="ORF">BO82DRAFT_359438</name>
</gene>
<organism evidence="2 3">
    <name type="scientific">Aspergillus uvarum CBS 121591</name>
    <dbReference type="NCBI Taxonomy" id="1448315"/>
    <lineage>
        <taxon>Eukaryota</taxon>
        <taxon>Fungi</taxon>
        <taxon>Dikarya</taxon>
        <taxon>Ascomycota</taxon>
        <taxon>Pezizomycotina</taxon>
        <taxon>Eurotiomycetes</taxon>
        <taxon>Eurotiomycetidae</taxon>
        <taxon>Eurotiales</taxon>
        <taxon>Aspergillaceae</taxon>
        <taxon>Aspergillus</taxon>
        <taxon>Aspergillus subgen. Circumdati</taxon>
    </lineage>
</organism>
<dbReference type="EMBL" id="KZ821768">
    <property type="protein sequence ID" value="PYH76065.1"/>
    <property type="molecule type" value="Genomic_DNA"/>
</dbReference>
<proteinExistence type="predicted"/>
<dbReference type="RefSeq" id="XP_025486265.1">
    <property type="nucleotide sequence ID" value="XM_025636578.1"/>
</dbReference>
<name>A0A319BTL9_9EURO</name>
<dbReference type="GeneID" id="37139319"/>
<feature type="transmembrane region" description="Helical" evidence="1">
    <location>
        <begin position="56"/>
        <end position="76"/>
    </location>
</feature>
<evidence type="ECO:0000256" key="1">
    <source>
        <dbReference type="SAM" id="Phobius"/>
    </source>
</evidence>
<accession>A0A319BTL9</accession>
<protein>
    <submittedName>
        <fullName evidence="2">Uncharacterized protein</fullName>
    </submittedName>
</protein>
<keyword evidence="1" id="KW-0472">Membrane</keyword>
<dbReference type="AlphaFoldDB" id="A0A319BTL9"/>
<keyword evidence="1" id="KW-0812">Transmembrane</keyword>
<reference evidence="2 3" key="1">
    <citation type="submission" date="2016-12" db="EMBL/GenBank/DDBJ databases">
        <title>The genomes of Aspergillus section Nigri reveals drivers in fungal speciation.</title>
        <authorList>
            <consortium name="DOE Joint Genome Institute"/>
            <person name="Vesth T.C."/>
            <person name="Nybo J."/>
            <person name="Theobald S."/>
            <person name="Brandl J."/>
            <person name="Frisvad J.C."/>
            <person name="Nielsen K.F."/>
            <person name="Lyhne E.K."/>
            <person name="Kogle M.E."/>
            <person name="Kuo A."/>
            <person name="Riley R."/>
            <person name="Clum A."/>
            <person name="Nolan M."/>
            <person name="Lipzen A."/>
            <person name="Salamov A."/>
            <person name="Henrissat B."/>
            <person name="Wiebenga A."/>
            <person name="De Vries R.P."/>
            <person name="Grigoriev I.V."/>
            <person name="Mortensen U.H."/>
            <person name="Andersen M.R."/>
            <person name="Baker S.E."/>
        </authorList>
    </citation>
    <scope>NUCLEOTIDE SEQUENCE [LARGE SCALE GENOMIC DNA]</scope>
    <source>
        <strain evidence="2 3">CBS 121591</strain>
    </source>
</reference>
<dbReference type="VEuPathDB" id="FungiDB:BO82DRAFT_359438"/>